<dbReference type="EMBL" id="JASNWA010000003">
    <property type="protein sequence ID" value="KAK3178824.1"/>
    <property type="molecule type" value="Genomic_DNA"/>
</dbReference>
<reference evidence="3" key="1">
    <citation type="submission" date="2022-11" db="EMBL/GenBank/DDBJ databases">
        <title>Chromosomal genome sequence assembly and mating type (MAT) locus characterization of the leprose asexual lichenized fungus Lepraria neglecta (Nyl.) Erichsen.</title>
        <authorList>
            <person name="Allen J.L."/>
            <person name="Pfeffer B."/>
        </authorList>
    </citation>
    <scope>NUCLEOTIDE SEQUENCE</scope>
    <source>
        <strain evidence="3">Allen 5258</strain>
    </source>
</reference>
<name>A0AAE0DPX8_9LECA</name>
<gene>
    <name evidence="3" type="ORF">OEA41_000961</name>
</gene>
<dbReference type="InterPro" id="IPR018535">
    <property type="entry name" value="DUF1996"/>
</dbReference>
<organism evidence="3 4">
    <name type="scientific">Lepraria neglecta</name>
    <dbReference type="NCBI Taxonomy" id="209136"/>
    <lineage>
        <taxon>Eukaryota</taxon>
        <taxon>Fungi</taxon>
        <taxon>Dikarya</taxon>
        <taxon>Ascomycota</taxon>
        <taxon>Pezizomycotina</taxon>
        <taxon>Lecanoromycetes</taxon>
        <taxon>OSLEUM clade</taxon>
        <taxon>Lecanoromycetidae</taxon>
        <taxon>Lecanorales</taxon>
        <taxon>Lecanorineae</taxon>
        <taxon>Stereocaulaceae</taxon>
        <taxon>Lepraria</taxon>
    </lineage>
</organism>
<dbReference type="PROSITE" id="PS51212">
    <property type="entry name" value="WSC"/>
    <property type="match status" value="1"/>
</dbReference>
<feature type="region of interest" description="Disordered" evidence="1">
    <location>
        <begin position="364"/>
        <end position="406"/>
    </location>
</feature>
<accession>A0AAE0DPX8</accession>
<dbReference type="AlphaFoldDB" id="A0AAE0DPX8"/>
<dbReference type="InterPro" id="IPR002889">
    <property type="entry name" value="WSC_carb-bd"/>
</dbReference>
<dbReference type="PANTHER" id="PTHR43662">
    <property type="match status" value="1"/>
</dbReference>
<feature type="region of interest" description="Disordered" evidence="1">
    <location>
        <begin position="312"/>
        <end position="331"/>
    </location>
</feature>
<comment type="caution">
    <text evidence="3">The sequence shown here is derived from an EMBL/GenBank/DDBJ whole genome shotgun (WGS) entry which is preliminary data.</text>
</comment>
<evidence type="ECO:0000256" key="1">
    <source>
        <dbReference type="SAM" id="MobiDB-lite"/>
    </source>
</evidence>
<dbReference type="Pfam" id="PF01822">
    <property type="entry name" value="WSC"/>
    <property type="match status" value="1"/>
</dbReference>
<sequence>MEYEDTQSSTCTTMPVKQDKSNYWMPALFFQHNGQFTRVPEAYNRRIYYKSGRGDCGFDDRTAFPPGFRMMTGNATQREYNETMMGTAGNRMQWFCHGPDIQSTGFPKGFQNCNGGGLAGSMRFPSCWNGDNFTATDPLGHMAFPTNADGLAGCPAPHNKVRFPEIFIEYYLDTSQFDDIVKDYSDPNNPPWVLADGDPTGYSFHMDFINGWEAGVLQTAIENCAIADGGDLGSATCFGDGLQDSSVGDACRLQSIVTPSENVGVTGTAAKGEAGGSVGSVLPGCNPIQTAQPAVIHAPGTCGAATQVEGGSPVAGGGNTDTDNMAPAASPNAMGMSMSAATSATPSMPVVTNEKAVVPAAPIATSTSPMEMPAPSSSSTAASGSGDSPSTGGSGGSSTSVMVKNSKGSSETWTYQGCYSDLIPDRNTRSLAHWGNGDSSTGCANNCYSAGYTIAGTEYGRQCFCGNTMTSTTKKDDSDCNTACAGASAEMCGGASRLSVYAKSGTSLNKRKPHIHRHAALHEAY</sequence>
<dbReference type="Pfam" id="PF09362">
    <property type="entry name" value="DUF1996"/>
    <property type="match status" value="1"/>
</dbReference>
<evidence type="ECO:0000313" key="3">
    <source>
        <dbReference type="EMBL" id="KAK3178824.1"/>
    </source>
</evidence>
<dbReference type="Proteomes" id="UP001276659">
    <property type="component" value="Unassembled WGS sequence"/>
</dbReference>
<protein>
    <recommendedName>
        <fullName evidence="2">WSC domain-containing protein</fullName>
    </recommendedName>
</protein>
<proteinExistence type="predicted"/>
<feature type="compositionally biased region" description="Low complexity" evidence="1">
    <location>
        <begin position="365"/>
        <end position="391"/>
    </location>
</feature>
<dbReference type="SMART" id="SM00321">
    <property type="entry name" value="WSC"/>
    <property type="match status" value="1"/>
</dbReference>
<evidence type="ECO:0000313" key="4">
    <source>
        <dbReference type="Proteomes" id="UP001276659"/>
    </source>
</evidence>
<evidence type="ECO:0000259" key="2">
    <source>
        <dbReference type="PROSITE" id="PS51212"/>
    </source>
</evidence>
<keyword evidence="4" id="KW-1185">Reference proteome</keyword>
<dbReference type="PANTHER" id="PTHR43662:SF11">
    <property type="entry name" value="WSC DOMAIN-CONTAINING PROTEIN"/>
    <property type="match status" value="1"/>
</dbReference>
<feature type="domain" description="WSC" evidence="2">
    <location>
        <begin position="412"/>
        <end position="504"/>
    </location>
</feature>